<dbReference type="Pfam" id="PF07714">
    <property type="entry name" value="PK_Tyr_Ser-Thr"/>
    <property type="match status" value="1"/>
</dbReference>
<organism evidence="7 8">
    <name type="scientific">Cerrena zonata</name>
    <dbReference type="NCBI Taxonomy" id="2478898"/>
    <lineage>
        <taxon>Eukaryota</taxon>
        <taxon>Fungi</taxon>
        <taxon>Dikarya</taxon>
        <taxon>Basidiomycota</taxon>
        <taxon>Agaricomycotina</taxon>
        <taxon>Agaricomycetes</taxon>
        <taxon>Polyporales</taxon>
        <taxon>Cerrenaceae</taxon>
        <taxon>Cerrena</taxon>
    </lineage>
</organism>
<reference evidence="7 8" key="1">
    <citation type="submission" date="2022-09" db="EMBL/GenBank/DDBJ databases">
        <authorList>
            <person name="Palmer J.M."/>
        </authorList>
    </citation>
    <scope>NUCLEOTIDE SEQUENCE [LARGE SCALE GENOMIC DNA]</scope>
    <source>
        <strain evidence="7 8">DSM 7382</strain>
    </source>
</reference>
<dbReference type="PANTHER" id="PTHR44329:SF288">
    <property type="entry name" value="MITOGEN-ACTIVATED PROTEIN KINASE KINASE KINASE 20"/>
    <property type="match status" value="1"/>
</dbReference>
<evidence type="ECO:0000313" key="7">
    <source>
        <dbReference type="EMBL" id="KAK7686487.1"/>
    </source>
</evidence>
<gene>
    <name evidence="7" type="ORF">QCA50_010084</name>
</gene>
<evidence type="ECO:0000313" key="8">
    <source>
        <dbReference type="Proteomes" id="UP001385951"/>
    </source>
</evidence>
<dbReference type="GO" id="GO:0004674">
    <property type="term" value="F:protein serine/threonine kinase activity"/>
    <property type="evidence" value="ECO:0007669"/>
    <property type="project" value="TreeGrafter"/>
</dbReference>
<dbReference type="Gene3D" id="1.10.510.10">
    <property type="entry name" value="Transferase(Phosphotransferase) domain 1"/>
    <property type="match status" value="1"/>
</dbReference>
<dbReference type="GO" id="GO:0005524">
    <property type="term" value="F:ATP binding"/>
    <property type="evidence" value="ECO:0007669"/>
    <property type="project" value="UniProtKB-KW"/>
</dbReference>
<feature type="domain" description="Protein kinase" evidence="6">
    <location>
        <begin position="59"/>
        <end position="354"/>
    </location>
</feature>
<keyword evidence="1" id="KW-0808">Transferase</keyword>
<evidence type="ECO:0000256" key="5">
    <source>
        <dbReference type="SAM" id="MobiDB-lite"/>
    </source>
</evidence>
<dbReference type="AlphaFoldDB" id="A0AAW0G9C5"/>
<dbReference type="PROSITE" id="PS50011">
    <property type="entry name" value="PROTEIN_KINASE_DOM"/>
    <property type="match status" value="1"/>
</dbReference>
<dbReference type="InterPro" id="IPR000719">
    <property type="entry name" value="Prot_kinase_dom"/>
</dbReference>
<dbReference type="EMBL" id="JASBNA010000016">
    <property type="protein sequence ID" value="KAK7686487.1"/>
    <property type="molecule type" value="Genomic_DNA"/>
</dbReference>
<dbReference type="InterPro" id="IPR011009">
    <property type="entry name" value="Kinase-like_dom_sf"/>
</dbReference>
<sequence length="354" mass="40726">MATLIKYIKGEPAWKYTALDSEDDENEPHPASEFQQAETPGNDTWYSHYIHTGKNKDELAPLVRKLSEHFGKIPDPIYVHLSSTGPRIPKRGGHYTALCKGTLNGRIVAVKFMRTFKDIELHTQRWNNAEFAHKIRIWHGLTRHENILELLGVDVTHAFLRPNVVVPWVENGNVREYMKKLKSPVSRDQKNAWILQTANGLNYLHLQSIIHGNVRGSNVMINDNGIAQLTDLYLFVHRTKALTGGPLRRMASDESKPQLWMAPELLYKSTIYDRSTKSDVYSFAILCCEIYTEKDPLEKQSADAIHDSRRPPQPLLPTPMEDALFQSVVKECWYIEPNYRPNMARVVRQLQNML</sequence>
<evidence type="ECO:0000256" key="4">
    <source>
        <dbReference type="ARBA" id="ARBA00022840"/>
    </source>
</evidence>
<keyword evidence="3" id="KW-0418">Kinase</keyword>
<keyword evidence="4" id="KW-0067">ATP-binding</keyword>
<dbReference type="Proteomes" id="UP001385951">
    <property type="component" value="Unassembled WGS sequence"/>
</dbReference>
<dbReference type="SUPFAM" id="SSF56112">
    <property type="entry name" value="Protein kinase-like (PK-like)"/>
    <property type="match status" value="1"/>
</dbReference>
<accession>A0AAW0G9C5</accession>
<feature type="region of interest" description="Disordered" evidence="5">
    <location>
        <begin position="21"/>
        <end position="41"/>
    </location>
</feature>
<evidence type="ECO:0000256" key="3">
    <source>
        <dbReference type="ARBA" id="ARBA00022777"/>
    </source>
</evidence>
<evidence type="ECO:0000256" key="1">
    <source>
        <dbReference type="ARBA" id="ARBA00022679"/>
    </source>
</evidence>
<name>A0AAW0G9C5_9APHY</name>
<keyword evidence="8" id="KW-1185">Reference proteome</keyword>
<evidence type="ECO:0000259" key="6">
    <source>
        <dbReference type="PROSITE" id="PS50011"/>
    </source>
</evidence>
<dbReference type="PANTHER" id="PTHR44329">
    <property type="entry name" value="SERINE/THREONINE-PROTEIN KINASE TNNI3K-RELATED"/>
    <property type="match status" value="1"/>
</dbReference>
<dbReference type="InterPro" id="IPR051681">
    <property type="entry name" value="Ser/Thr_Kinases-Pseudokinases"/>
</dbReference>
<comment type="caution">
    <text evidence="7">The sequence shown here is derived from an EMBL/GenBank/DDBJ whole genome shotgun (WGS) entry which is preliminary data.</text>
</comment>
<evidence type="ECO:0000256" key="2">
    <source>
        <dbReference type="ARBA" id="ARBA00022741"/>
    </source>
</evidence>
<dbReference type="InterPro" id="IPR001245">
    <property type="entry name" value="Ser-Thr/Tyr_kinase_cat_dom"/>
</dbReference>
<protein>
    <recommendedName>
        <fullName evidence="6">Protein kinase domain-containing protein</fullName>
    </recommendedName>
</protein>
<keyword evidence="2" id="KW-0547">Nucleotide-binding</keyword>
<proteinExistence type="predicted"/>